<evidence type="ECO:0000313" key="2">
    <source>
        <dbReference type="Proteomes" id="UP000829542"/>
    </source>
</evidence>
<dbReference type="Gene3D" id="3.40.630.30">
    <property type="match status" value="1"/>
</dbReference>
<accession>A0ABY3X0F6</accession>
<proteinExistence type="predicted"/>
<dbReference type="RefSeq" id="WP_242149747.1">
    <property type="nucleotide sequence ID" value="NZ_CP093379.1"/>
</dbReference>
<keyword evidence="2" id="KW-1185">Reference proteome</keyword>
<protein>
    <submittedName>
        <fullName evidence="1">GNAT family N-acetyltransferase</fullName>
    </submittedName>
</protein>
<reference evidence="1 2" key="1">
    <citation type="submission" date="2022-03" db="EMBL/GenBank/DDBJ databases">
        <title>Ignatzschineria rhizosphaerae HR5S32.</title>
        <authorList>
            <person name="Sun J.Q."/>
            <person name="Feng J.Y."/>
        </authorList>
    </citation>
    <scope>NUCLEOTIDE SEQUENCE [LARGE SCALE GENOMIC DNA]</scope>
    <source>
        <strain evidence="1 2">HR5S32</strain>
    </source>
</reference>
<sequence length="152" mass="17455">MKLILFNPSHEVAIKNYQLDDLTFSSLPETVIMNRQAHYNPILGMVEGKLVCFFILDEGEDRQYYSQTPNSLLLRAFSSDSREVRKGYALQSLQLLPDFIKVHFPHIDKVVLGVNERNEPAANLYLKAGFIDTKRKYLGPKGYQRIFSLSLS</sequence>
<dbReference type="SUPFAM" id="SSF55729">
    <property type="entry name" value="Acyl-CoA N-acyltransferases (Nat)"/>
    <property type="match status" value="1"/>
</dbReference>
<dbReference type="Proteomes" id="UP000829542">
    <property type="component" value="Chromosome"/>
</dbReference>
<dbReference type="EMBL" id="CP093379">
    <property type="protein sequence ID" value="UNM96344.1"/>
    <property type="molecule type" value="Genomic_DNA"/>
</dbReference>
<dbReference type="InterPro" id="IPR016181">
    <property type="entry name" value="Acyl_CoA_acyltransferase"/>
</dbReference>
<evidence type="ECO:0000313" key="1">
    <source>
        <dbReference type="EMBL" id="UNM96344.1"/>
    </source>
</evidence>
<gene>
    <name evidence="1" type="ORF">MMG00_00190</name>
</gene>
<organism evidence="1 2">
    <name type="scientific">Ignatzschineria rhizosphaerae</name>
    <dbReference type="NCBI Taxonomy" id="2923279"/>
    <lineage>
        <taxon>Bacteria</taxon>
        <taxon>Pseudomonadati</taxon>
        <taxon>Pseudomonadota</taxon>
        <taxon>Gammaproteobacteria</taxon>
        <taxon>Cardiobacteriales</taxon>
        <taxon>Ignatzschineriaceae</taxon>
        <taxon>Ignatzschineria</taxon>
    </lineage>
</organism>
<name>A0ABY3X0F6_9GAMM</name>